<dbReference type="SUPFAM" id="SSF56935">
    <property type="entry name" value="Porins"/>
    <property type="match status" value="1"/>
</dbReference>
<feature type="signal peptide" evidence="11">
    <location>
        <begin position="1"/>
        <end position="19"/>
    </location>
</feature>
<name>A0ABN8DR28_9VIBR</name>
<dbReference type="EMBL" id="CAKLCM010000003">
    <property type="protein sequence ID" value="CAH0530181.1"/>
    <property type="molecule type" value="Genomic_DNA"/>
</dbReference>
<evidence type="ECO:0000313" key="13">
    <source>
        <dbReference type="EMBL" id="CAH0530181.1"/>
    </source>
</evidence>
<dbReference type="InterPro" id="IPR050298">
    <property type="entry name" value="Gram-neg_bact_OMP"/>
</dbReference>
<feature type="domain" description="Porin" evidence="12">
    <location>
        <begin position="10"/>
        <end position="324"/>
    </location>
</feature>
<dbReference type="PANTHER" id="PTHR34501:SF9">
    <property type="entry name" value="MAJOR OUTER MEMBRANE PROTEIN P.IA"/>
    <property type="match status" value="1"/>
</dbReference>
<keyword evidence="14" id="KW-1185">Reference proteome</keyword>
<keyword evidence="6 11" id="KW-0732">Signal</keyword>
<sequence>MKKTILAGMIAAISTSSFAATELYKNDDTTVTFGGEVDAYLATMDIQGEKTDPDVNVWAKLQLNAEQKLSNKYTAFASFEVESGSWYDGTNNDATFDDVYVGVKTDTWGVAVGEVGDLADSSDAIEKDDITNEGNYMGGIGGHHKESSGHGIVAKAKLADFTLVADMHTESDENIDSLYGVSADYAINGLTVGAMYQAAEAEKLNDDGDRQYITDFQAFGASVSYEIAGFYAAMTYTQFEGVDGFGFFSSQELVDGQSLGLAASYSFDKARVYSTYAMADLDKLSHTGAALNDGDVTNFVIGVDYELADNILTFVEYQTGEADGEVTGDVAKQDGETVVAGVYYSF</sequence>
<keyword evidence="7" id="KW-0406">Ion transport</keyword>
<proteinExistence type="predicted"/>
<evidence type="ECO:0000256" key="6">
    <source>
        <dbReference type="ARBA" id="ARBA00022729"/>
    </source>
</evidence>
<evidence type="ECO:0000256" key="2">
    <source>
        <dbReference type="ARBA" id="ARBA00011233"/>
    </source>
</evidence>
<keyword evidence="8" id="KW-0626">Porin</keyword>
<keyword evidence="4" id="KW-1134">Transmembrane beta strand</keyword>
<evidence type="ECO:0000256" key="4">
    <source>
        <dbReference type="ARBA" id="ARBA00022452"/>
    </source>
</evidence>
<dbReference type="Gene3D" id="2.40.160.10">
    <property type="entry name" value="Porin"/>
    <property type="match status" value="1"/>
</dbReference>
<dbReference type="InterPro" id="IPR033900">
    <property type="entry name" value="Gram_neg_porin_domain"/>
</dbReference>
<dbReference type="InterPro" id="IPR023614">
    <property type="entry name" value="Porin_dom_sf"/>
</dbReference>
<dbReference type="PANTHER" id="PTHR34501">
    <property type="entry name" value="PROTEIN YDDL-RELATED"/>
    <property type="match status" value="1"/>
</dbReference>
<evidence type="ECO:0000259" key="12">
    <source>
        <dbReference type="Pfam" id="PF13609"/>
    </source>
</evidence>
<organism evidence="13 14">
    <name type="scientific">Vibrio hippocampi</name>
    <dbReference type="NCBI Taxonomy" id="654686"/>
    <lineage>
        <taxon>Bacteria</taxon>
        <taxon>Pseudomonadati</taxon>
        <taxon>Pseudomonadota</taxon>
        <taxon>Gammaproteobacteria</taxon>
        <taxon>Vibrionales</taxon>
        <taxon>Vibrionaceae</taxon>
        <taxon>Vibrio</taxon>
    </lineage>
</organism>
<accession>A0ABN8DR28</accession>
<dbReference type="Pfam" id="PF13609">
    <property type="entry name" value="Porin_4"/>
    <property type="match status" value="1"/>
</dbReference>
<evidence type="ECO:0000256" key="8">
    <source>
        <dbReference type="ARBA" id="ARBA00023114"/>
    </source>
</evidence>
<dbReference type="RefSeq" id="WP_237486698.1">
    <property type="nucleotide sequence ID" value="NZ_CAKLCM010000003.1"/>
</dbReference>
<comment type="subunit">
    <text evidence="2">Homotrimer.</text>
</comment>
<feature type="chain" id="PRO_5047317359" description="Porin domain-containing protein" evidence="11">
    <location>
        <begin position="20"/>
        <end position="346"/>
    </location>
</feature>
<comment type="subcellular location">
    <subcellularLocation>
        <location evidence="1">Cell outer membrane</location>
        <topology evidence="1">Multi-pass membrane protein</topology>
    </subcellularLocation>
</comment>
<evidence type="ECO:0000256" key="7">
    <source>
        <dbReference type="ARBA" id="ARBA00023065"/>
    </source>
</evidence>
<evidence type="ECO:0000313" key="14">
    <source>
        <dbReference type="Proteomes" id="UP000838160"/>
    </source>
</evidence>
<dbReference type="Proteomes" id="UP000838160">
    <property type="component" value="Unassembled WGS sequence"/>
</dbReference>
<evidence type="ECO:0000256" key="9">
    <source>
        <dbReference type="ARBA" id="ARBA00023136"/>
    </source>
</evidence>
<gene>
    <name evidence="13" type="ORF">VHP8226_03885</name>
</gene>
<evidence type="ECO:0000256" key="3">
    <source>
        <dbReference type="ARBA" id="ARBA00022448"/>
    </source>
</evidence>
<evidence type="ECO:0000256" key="1">
    <source>
        <dbReference type="ARBA" id="ARBA00004571"/>
    </source>
</evidence>
<keyword evidence="5" id="KW-0812">Transmembrane</keyword>
<keyword evidence="9" id="KW-0472">Membrane</keyword>
<evidence type="ECO:0000256" key="5">
    <source>
        <dbReference type="ARBA" id="ARBA00022692"/>
    </source>
</evidence>
<protein>
    <recommendedName>
        <fullName evidence="12">Porin domain-containing protein</fullName>
    </recommendedName>
</protein>
<keyword evidence="10" id="KW-0998">Cell outer membrane</keyword>
<evidence type="ECO:0000256" key="11">
    <source>
        <dbReference type="SAM" id="SignalP"/>
    </source>
</evidence>
<comment type="caution">
    <text evidence="13">The sequence shown here is derived from an EMBL/GenBank/DDBJ whole genome shotgun (WGS) entry which is preliminary data.</text>
</comment>
<evidence type="ECO:0000256" key="10">
    <source>
        <dbReference type="ARBA" id="ARBA00023237"/>
    </source>
</evidence>
<reference evidence="13" key="1">
    <citation type="submission" date="2021-12" db="EMBL/GenBank/DDBJ databases">
        <authorList>
            <person name="Rodrigo-Torres L."/>
            <person name="Arahal R. D."/>
            <person name="Lucena T."/>
        </authorList>
    </citation>
    <scope>NUCLEOTIDE SEQUENCE</scope>
    <source>
        <strain evidence="13">CECT 8226</strain>
    </source>
</reference>
<keyword evidence="3" id="KW-0813">Transport</keyword>